<dbReference type="PANTHER" id="PTHR43706">
    <property type="entry name" value="NADH DEHYDROGENASE"/>
    <property type="match status" value="1"/>
</dbReference>
<evidence type="ECO:0000313" key="9">
    <source>
        <dbReference type="EMBL" id="GLX70640.1"/>
    </source>
</evidence>
<keyword evidence="6" id="KW-0520">NAD</keyword>
<protein>
    <recommendedName>
        <fullName evidence="2">NADH:ubiquinone reductase (non-electrogenic)</fullName>
        <ecNumber evidence="2">1.6.5.9</ecNumber>
    </recommendedName>
</protein>
<dbReference type="PANTHER" id="PTHR43706:SF47">
    <property type="entry name" value="EXTERNAL NADH-UBIQUINONE OXIDOREDUCTASE 1, MITOCHONDRIAL-RELATED"/>
    <property type="match status" value="1"/>
</dbReference>
<gene>
    <name evidence="9" type="primary">ndh</name>
    <name evidence="9" type="ORF">MU1_49860</name>
</gene>
<evidence type="ECO:0000256" key="5">
    <source>
        <dbReference type="ARBA" id="ARBA00023002"/>
    </source>
</evidence>
<comment type="caution">
    <text evidence="9">The sequence shown here is derived from an EMBL/GenBank/DDBJ whole genome shotgun (WGS) entry which is preliminary data.</text>
</comment>
<accession>A0ABQ6GK87</accession>
<organism evidence="9 10">
    <name type="scientific">Paenibacillus glycanilyticus</name>
    <dbReference type="NCBI Taxonomy" id="126569"/>
    <lineage>
        <taxon>Bacteria</taxon>
        <taxon>Bacillati</taxon>
        <taxon>Bacillota</taxon>
        <taxon>Bacilli</taxon>
        <taxon>Bacillales</taxon>
        <taxon>Paenibacillaceae</taxon>
        <taxon>Paenibacillus</taxon>
    </lineage>
</organism>
<evidence type="ECO:0000256" key="4">
    <source>
        <dbReference type="ARBA" id="ARBA00022827"/>
    </source>
</evidence>
<dbReference type="Proteomes" id="UP001157114">
    <property type="component" value="Unassembled WGS sequence"/>
</dbReference>
<keyword evidence="4" id="KW-0274">FAD</keyword>
<evidence type="ECO:0000256" key="1">
    <source>
        <dbReference type="ARBA" id="ARBA00005272"/>
    </source>
</evidence>
<reference evidence="9 10" key="1">
    <citation type="submission" date="2023-03" db="EMBL/GenBank/DDBJ databases">
        <title>Draft genome sequence of the bacteria which degrade cell wall of Tricholomamatutake.</title>
        <authorList>
            <person name="Konishi Y."/>
            <person name="Fukuta Y."/>
            <person name="Shirasaka N."/>
        </authorList>
    </citation>
    <scope>NUCLEOTIDE SEQUENCE [LARGE SCALE GENOMIC DNA]</scope>
    <source>
        <strain evidence="10">mu1</strain>
    </source>
</reference>
<evidence type="ECO:0000256" key="6">
    <source>
        <dbReference type="ARBA" id="ARBA00023027"/>
    </source>
</evidence>
<evidence type="ECO:0000256" key="3">
    <source>
        <dbReference type="ARBA" id="ARBA00022630"/>
    </source>
</evidence>
<evidence type="ECO:0000313" key="10">
    <source>
        <dbReference type="Proteomes" id="UP001157114"/>
    </source>
</evidence>
<keyword evidence="3" id="KW-0285">Flavoprotein</keyword>
<dbReference type="SUPFAM" id="SSF51905">
    <property type="entry name" value="FAD/NAD(P)-binding domain"/>
    <property type="match status" value="1"/>
</dbReference>
<name>A0ABQ6GK87_9BACL</name>
<keyword evidence="5" id="KW-0560">Oxidoreductase</keyword>
<dbReference type="Pfam" id="PF07992">
    <property type="entry name" value="Pyr_redox_2"/>
    <property type="match status" value="1"/>
</dbReference>
<keyword evidence="10" id="KW-1185">Reference proteome</keyword>
<feature type="domain" description="FAD/NAD(P)-binding" evidence="8">
    <location>
        <begin position="6"/>
        <end position="308"/>
    </location>
</feature>
<comment type="catalytic activity">
    <reaction evidence="7">
        <text>a quinone + NADH + H(+) = a quinol + NAD(+)</text>
        <dbReference type="Rhea" id="RHEA:46160"/>
        <dbReference type="ChEBI" id="CHEBI:15378"/>
        <dbReference type="ChEBI" id="CHEBI:24646"/>
        <dbReference type="ChEBI" id="CHEBI:57540"/>
        <dbReference type="ChEBI" id="CHEBI:57945"/>
        <dbReference type="ChEBI" id="CHEBI:132124"/>
        <dbReference type="EC" id="1.6.5.9"/>
    </reaction>
</comment>
<dbReference type="InterPro" id="IPR023753">
    <property type="entry name" value="FAD/NAD-binding_dom"/>
</dbReference>
<dbReference type="EC" id="1.6.5.9" evidence="2"/>
<sequence>MNELTCIIIGGGHVGLHSLKAIKDESRGMAEGRKIRFVLIDKQPGHLRKMLLFRPAVGEEEIMIPWEHYSFLEDVQFIQGEVASVDSERKQVRYTDMNGHSSSIRYDLMVVSVGSIVRQPESRHGGIALTDQNAAVAIRESWRANLRQAAVEFNPEEQKRLMSVAIAGGGISGIETSAELVLEMRKEASSLNLNPSDIKVHLLSGQNRLFLDGPEKVGYKLGQLLTEYGVNVHYNRKVIQVESHAVKLNNGDSLPVGLCIWTIGLIPNPALRSMGLPLTPEGQIEVDESYRVKGATGVYSIGDCARIIDPENGKADQMRAGEGVLQADRLGKIVVADLEGRPAPIHKSASSILDFYCIGLGENRGFVWARKWGLNMFITGKLGWKIRSLAWDKGSMLR</sequence>
<evidence type="ECO:0000256" key="2">
    <source>
        <dbReference type="ARBA" id="ARBA00012637"/>
    </source>
</evidence>
<dbReference type="InterPro" id="IPR045024">
    <property type="entry name" value="NDH-2"/>
</dbReference>
<proteinExistence type="inferred from homology"/>
<dbReference type="InterPro" id="IPR036188">
    <property type="entry name" value="FAD/NAD-bd_sf"/>
</dbReference>
<dbReference type="RefSeq" id="WP_284241412.1">
    <property type="nucleotide sequence ID" value="NZ_BSSQ01000019.1"/>
</dbReference>
<evidence type="ECO:0000259" key="8">
    <source>
        <dbReference type="Pfam" id="PF07992"/>
    </source>
</evidence>
<dbReference type="EMBL" id="BSSQ01000019">
    <property type="protein sequence ID" value="GLX70640.1"/>
    <property type="molecule type" value="Genomic_DNA"/>
</dbReference>
<evidence type="ECO:0000256" key="7">
    <source>
        <dbReference type="ARBA" id="ARBA00047599"/>
    </source>
</evidence>
<comment type="similarity">
    <text evidence="1">Belongs to the NADH dehydrogenase family.</text>
</comment>
<dbReference type="Gene3D" id="3.50.50.100">
    <property type="match status" value="1"/>
</dbReference>